<feature type="coiled-coil region" evidence="1">
    <location>
        <begin position="302"/>
        <end position="343"/>
    </location>
</feature>
<sequence length="661" mass="74553">MVQALIRELTEVRRSPRLWFERLALFREASHEHVIRTVTFQRGLNIVWAKEPAAGSAYGARAAGHGVGKSSLCLLLRLCLGDTAKAVSELREELFGEFPTGGVAVVLHVEGQAFTLFRHFNTHKEGIVLKGGEFTALWRDQPYHTDRTFMQQLADTMMAKVAPAAIPETSQAIEWRHLLAWISRDQGSRFKSFFSWREGEGTGLQRSRQDPPIIMRAVLGLLDQAESKLMCSLAELEIELELAKKKTAELLREPVLIRRRIESDLRAWRNLPDSLPLRVEDLFADSVVKQVRNAAEEAASALGDWNDRQDEAELRLAELRTEVTQIQTQLDRASLEYEFAEAARVGDEAAYKAIGEKLLRLTQLAGDCKEGNIPFAQCQHIQAEIGRLQVINLRDERDKKSLSRAMKESALRVGTAFQRKQQLEVKFQDLKATDAELVGKRNKIREVRDKTSHEARRGEELLTEMDRWEKSAGSSVSQTAIDLSCAKSEGIGRDINSGRTQLAIVQKELSNREKRIARIMDRFTRELLSNDAFGSFDPRDENRPFRISMRGGEAYRVLEVLLGDIVCLMEGAGEDNAFPGLVIHDCPREADMSAGLYEGFLLLTDHLQKAFEDGMSVPFQYIVTTTTPPPADLIDTEQVCLVLDPSFDDGLLFKRRFSETI</sequence>
<proteinExistence type="predicted"/>
<dbReference type="Proteomes" id="UP000182902">
    <property type="component" value="Unassembled WGS sequence"/>
</dbReference>
<keyword evidence="1" id="KW-0175">Coiled coil</keyword>
<evidence type="ECO:0000256" key="1">
    <source>
        <dbReference type="SAM" id="Coils"/>
    </source>
</evidence>
<reference evidence="2 3" key="1">
    <citation type="submission" date="2016-10" db="EMBL/GenBank/DDBJ databases">
        <authorList>
            <person name="de Groot N.N."/>
        </authorList>
    </citation>
    <scope>NUCLEOTIDE SEQUENCE [LARGE SCALE GENOMIC DNA]</scope>
    <source>
        <strain evidence="2 3">ICMP 14252</strain>
    </source>
</reference>
<gene>
    <name evidence="2" type="ORF">SAMN05216247_102444</name>
</gene>
<protein>
    <submittedName>
        <fullName evidence="2">Uncharacterized protein YydD, contains DUF2326 domain</fullName>
    </submittedName>
</protein>
<name>A0A1H3GG65_9PSED</name>
<accession>A0A1H3GG65</accession>
<feature type="coiled-coil region" evidence="1">
    <location>
        <begin position="226"/>
        <end position="253"/>
    </location>
</feature>
<dbReference type="AlphaFoldDB" id="A0A1H3GG65"/>
<organism evidence="2 3">
    <name type="scientific">Pseudomonas salomonii</name>
    <dbReference type="NCBI Taxonomy" id="191391"/>
    <lineage>
        <taxon>Bacteria</taxon>
        <taxon>Pseudomonadati</taxon>
        <taxon>Pseudomonadota</taxon>
        <taxon>Gammaproteobacteria</taxon>
        <taxon>Pseudomonadales</taxon>
        <taxon>Pseudomonadaceae</taxon>
        <taxon>Pseudomonas</taxon>
    </lineage>
</organism>
<evidence type="ECO:0000313" key="2">
    <source>
        <dbReference type="EMBL" id="SDY02286.1"/>
    </source>
</evidence>
<evidence type="ECO:0000313" key="3">
    <source>
        <dbReference type="Proteomes" id="UP000182902"/>
    </source>
</evidence>
<dbReference type="EMBL" id="FNOX01000002">
    <property type="protein sequence ID" value="SDY02286.1"/>
    <property type="molecule type" value="Genomic_DNA"/>
</dbReference>